<feature type="region of interest" description="Disordered" evidence="1">
    <location>
        <begin position="159"/>
        <end position="193"/>
    </location>
</feature>
<feature type="compositionally biased region" description="Polar residues" evidence="1">
    <location>
        <begin position="114"/>
        <end position="124"/>
    </location>
</feature>
<accession>A0ABD0V2E7</accession>
<feature type="region of interest" description="Disordered" evidence="1">
    <location>
        <begin position="668"/>
        <end position="718"/>
    </location>
</feature>
<dbReference type="Proteomes" id="UP001552299">
    <property type="component" value="Unassembled WGS sequence"/>
</dbReference>
<feature type="compositionally biased region" description="Basic and acidic residues" evidence="1">
    <location>
        <begin position="685"/>
        <end position="694"/>
    </location>
</feature>
<gene>
    <name evidence="3" type="ORF">M5K25_014282</name>
</gene>
<organism evidence="3 4">
    <name type="scientific">Dendrobium thyrsiflorum</name>
    <name type="common">Pinecone-like raceme dendrobium</name>
    <name type="synonym">Orchid</name>
    <dbReference type="NCBI Taxonomy" id="117978"/>
    <lineage>
        <taxon>Eukaryota</taxon>
        <taxon>Viridiplantae</taxon>
        <taxon>Streptophyta</taxon>
        <taxon>Embryophyta</taxon>
        <taxon>Tracheophyta</taxon>
        <taxon>Spermatophyta</taxon>
        <taxon>Magnoliopsida</taxon>
        <taxon>Liliopsida</taxon>
        <taxon>Asparagales</taxon>
        <taxon>Orchidaceae</taxon>
        <taxon>Epidendroideae</taxon>
        <taxon>Malaxideae</taxon>
        <taxon>Dendrobiinae</taxon>
        <taxon>Dendrobium</taxon>
    </lineage>
</organism>
<dbReference type="AlphaFoldDB" id="A0ABD0V2E7"/>
<proteinExistence type="predicted"/>
<evidence type="ECO:0000259" key="2">
    <source>
        <dbReference type="Pfam" id="PF03108"/>
    </source>
</evidence>
<dbReference type="PANTHER" id="PTHR31973:SF195">
    <property type="entry name" value="MUDR FAMILY TRANSPOSASE"/>
    <property type="match status" value="1"/>
</dbReference>
<feature type="compositionally biased region" description="Polar residues" evidence="1">
    <location>
        <begin position="159"/>
        <end position="168"/>
    </location>
</feature>
<keyword evidence="4" id="KW-1185">Reference proteome</keyword>
<evidence type="ECO:0000313" key="3">
    <source>
        <dbReference type="EMBL" id="KAL0916747.1"/>
    </source>
</evidence>
<evidence type="ECO:0000256" key="1">
    <source>
        <dbReference type="SAM" id="MobiDB-lite"/>
    </source>
</evidence>
<reference evidence="3 4" key="1">
    <citation type="journal article" date="2024" name="Plant Biotechnol. J.">
        <title>Dendrobium thyrsiflorum genome and its molecular insights into genes involved in important horticultural traits.</title>
        <authorList>
            <person name="Chen B."/>
            <person name="Wang J.Y."/>
            <person name="Zheng P.J."/>
            <person name="Li K.L."/>
            <person name="Liang Y.M."/>
            <person name="Chen X.F."/>
            <person name="Zhang C."/>
            <person name="Zhao X."/>
            <person name="He X."/>
            <person name="Zhang G.Q."/>
            <person name="Liu Z.J."/>
            <person name="Xu Q."/>
        </authorList>
    </citation>
    <scope>NUCLEOTIDE SEQUENCE [LARGE SCALE GENOMIC DNA]</scope>
    <source>
        <strain evidence="3">GZMU011</strain>
    </source>
</reference>
<comment type="caution">
    <text evidence="3">The sequence shown here is derived from an EMBL/GenBank/DDBJ whole genome shotgun (WGS) entry which is preliminary data.</text>
</comment>
<name>A0ABD0V2E7_DENTH</name>
<dbReference type="Pfam" id="PF03108">
    <property type="entry name" value="DBD_Tnp_Mut"/>
    <property type="match status" value="1"/>
</dbReference>
<dbReference type="InterPro" id="IPR004332">
    <property type="entry name" value="Transposase_MuDR"/>
</dbReference>
<dbReference type="EMBL" id="JANQDX010000011">
    <property type="protein sequence ID" value="KAL0916747.1"/>
    <property type="molecule type" value="Genomic_DNA"/>
</dbReference>
<dbReference type="PANTHER" id="PTHR31973">
    <property type="entry name" value="POLYPROTEIN, PUTATIVE-RELATED"/>
    <property type="match status" value="1"/>
</dbReference>
<evidence type="ECO:0000313" key="4">
    <source>
        <dbReference type="Proteomes" id="UP001552299"/>
    </source>
</evidence>
<feature type="region of interest" description="Disordered" evidence="1">
    <location>
        <begin position="114"/>
        <end position="139"/>
    </location>
</feature>
<sequence>MSGRDATFILMYGGELQVDANFVPSYYGGRNRPLQVPRNINLEHLKLRVLKALKYDACKFSVDLVCRVPVGNNFIASHVEDDEVCEVILCQASTEFLVMYVEVELISLTGDNNETQMSQRNESSTVHERVRMSAGPSMREPVQEAYEDYIENQETTEPPHLFTQSIPSDNVGYETMSSGSSEQFSEDDTEDHSPVVNDSVVVGNEDIQNIIQDYCSRSIGNEDPMVAQNIYVDTCRTTEEWDQEVEFEAVHEQVTVEEEFSIPTELIEGMCFSSKSDLKFALQGWSIQKNVQYIVIASTTKKYTVACAKHDCQVRPCLWRVHSSQSKRLGGVWKISSNKYQHTCATPILESGHRQCNSHFISFYILPTIRKQMDLKPREIIGRMEAKFNIKVSYMKAWDARRKAIKTVFGSWEESYRTLNLEIFPNAAHKHCLRHLRENFKKAIRRMGLGDVEFICKKMYTAGNTDDIHVYNRCITDVEPMDPSFKRVDGRGKPDMDWMMYHQAYIAIWESRRGYVVSGELLSEDTQYLVHQYIHWYKSWATLYMLKAPVEPPTTAYPRAPTERLLRDFFISTEAILQEDFNGTDDTRQQRNINSVAELCRTLRSQMYIQEQGYFDATSGHDTPFSMTQDAPHYYSGFAGPSSYPDQGPSQDFSCPVSADLEAYLNPDVDPTTLASEGMPEPEVEVEHQHMLRERPRRPPQHYTPGSDALPHRPRRRR</sequence>
<protein>
    <recommendedName>
        <fullName evidence="2">Transposase MuDR plant domain-containing protein</fullName>
    </recommendedName>
</protein>
<feature type="domain" description="Transposase MuDR plant" evidence="2">
    <location>
        <begin position="268"/>
        <end position="327"/>
    </location>
</feature>